<feature type="transmembrane region" description="Helical" evidence="10">
    <location>
        <begin position="99"/>
        <end position="123"/>
    </location>
</feature>
<evidence type="ECO:0000256" key="5">
    <source>
        <dbReference type="ARBA" id="ARBA00022692"/>
    </source>
</evidence>
<name>A0AA49Q764_9BACT</name>
<dbReference type="InterPro" id="IPR048279">
    <property type="entry name" value="MdtK-like"/>
</dbReference>
<evidence type="ECO:0000256" key="8">
    <source>
        <dbReference type="ARBA" id="ARBA00023136"/>
    </source>
</evidence>
<protein>
    <recommendedName>
        <fullName evidence="9">Multidrug-efflux transporter</fullName>
    </recommendedName>
</protein>
<accession>A0AA49JRX7</accession>
<evidence type="ECO:0000256" key="9">
    <source>
        <dbReference type="ARBA" id="ARBA00031636"/>
    </source>
</evidence>
<keyword evidence="5 10" id="KW-0812">Transmembrane</keyword>
<comment type="subcellular location">
    <subcellularLocation>
        <location evidence="1">Cell membrane</location>
        <topology evidence="1">Multi-pass membrane protein</topology>
    </subcellularLocation>
</comment>
<feature type="transmembrane region" description="Helical" evidence="10">
    <location>
        <begin position="373"/>
        <end position="392"/>
    </location>
</feature>
<evidence type="ECO:0000256" key="2">
    <source>
        <dbReference type="ARBA" id="ARBA00022448"/>
    </source>
</evidence>
<evidence type="ECO:0000256" key="1">
    <source>
        <dbReference type="ARBA" id="ARBA00004651"/>
    </source>
</evidence>
<dbReference type="KEGG" id="pspc:Strain318_000093"/>
<feature type="transmembrane region" description="Helical" evidence="10">
    <location>
        <begin position="295"/>
        <end position="315"/>
    </location>
</feature>
<keyword evidence="3" id="KW-0050">Antiport</keyword>
<dbReference type="InterPro" id="IPR050222">
    <property type="entry name" value="MATE_MdtK"/>
</dbReference>
<keyword evidence="6 10" id="KW-1133">Transmembrane helix</keyword>
<feature type="transmembrane region" description="Helical" evidence="10">
    <location>
        <begin position="253"/>
        <end position="275"/>
    </location>
</feature>
<accession>A0AA49Q764</accession>
<dbReference type="GO" id="GO:0042910">
    <property type="term" value="F:xenobiotic transmembrane transporter activity"/>
    <property type="evidence" value="ECO:0007669"/>
    <property type="project" value="InterPro"/>
</dbReference>
<evidence type="ECO:0000256" key="3">
    <source>
        <dbReference type="ARBA" id="ARBA00022449"/>
    </source>
</evidence>
<dbReference type="Proteomes" id="UP001229955">
    <property type="component" value="Chromosome"/>
</dbReference>
<dbReference type="PIRSF" id="PIRSF006603">
    <property type="entry name" value="DinF"/>
    <property type="match status" value="1"/>
</dbReference>
<sequence length="466" mass="48841">MAAPGTKRFDRSIVEGPISGAVWKLAWPTVLQNVIGGLQGVVDHAMVGHYVGYAGNAAVGVSLQIFIVVIVFVMSLYTGMGVLVARHAGADDHDGVNHVVYQAFLATMLLSLLVLAPIGWFAAPWLLDLVRAAPEVKAQALQYLRISFLGCAGTMTFFLLGGALRAAGDAKTPLRLGLAMTALNVLLNVLLIRGVGPFPALGVAGAALGTVIAGLTVSGVGLWLLLSGRLVVHWPTSQSRRIDWATVRQLFRFGLPAGLQGIAMNVAGVLLLRYIGSLAQSAEAQAAYAIGYTELFSLVTWTSVGLMGAAAAVAGQNLGAGKPERSAAAVQTAAGYGIGIALFVGALFLTVPRLLLGLFGMQDETVLALGTQLLRWLAVSGMFVSVALTFTGGLQGTGDTKGPLYISLVSQIGIPLGLLAVLQAMRPLQPSDIWLAILCGHVTRCTLSVWRFRRGAWRSIQVAPAR</sequence>
<organism evidence="12 13">
    <name type="scientific">Pseudogemmatithrix spongiicola</name>
    <dbReference type="NCBI Taxonomy" id="3062599"/>
    <lineage>
        <taxon>Bacteria</taxon>
        <taxon>Pseudomonadati</taxon>
        <taxon>Gemmatimonadota</taxon>
        <taxon>Gemmatimonadia</taxon>
        <taxon>Gemmatimonadales</taxon>
        <taxon>Gemmatimonadaceae</taxon>
        <taxon>Pseudogemmatithrix</taxon>
    </lineage>
</organism>
<dbReference type="GO" id="GO:0005886">
    <property type="term" value="C:plasma membrane"/>
    <property type="evidence" value="ECO:0007669"/>
    <property type="project" value="UniProtKB-SubCell"/>
</dbReference>
<keyword evidence="13" id="KW-1185">Reference proteome</keyword>
<dbReference type="EMBL" id="CP130613">
    <property type="protein sequence ID" value="WKW13770.1"/>
    <property type="molecule type" value="Genomic_DNA"/>
</dbReference>
<dbReference type="PANTHER" id="PTHR43298:SF2">
    <property type="entry name" value="FMN_FAD EXPORTER YEEO-RELATED"/>
    <property type="match status" value="1"/>
</dbReference>
<evidence type="ECO:0000313" key="13">
    <source>
        <dbReference type="Proteomes" id="UP001229955"/>
    </source>
</evidence>
<feature type="transmembrane region" description="Helical" evidence="10">
    <location>
        <begin position="431"/>
        <end position="450"/>
    </location>
</feature>
<dbReference type="Pfam" id="PF01554">
    <property type="entry name" value="MatE"/>
    <property type="match status" value="2"/>
</dbReference>
<evidence type="ECO:0000256" key="10">
    <source>
        <dbReference type="SAM" id="Phobius"/>
    </source>
</evidence>
<dbReference type="EMBL" id="CP130612">
    <property type="protein sequence ID" value="WKW10861.1"/>
    <property type="molecule type" value="Genomic_DNA"/>
</dbReference>
<evidence type="ECO:0000313" key="12">
    <source>
        <dbReference type="EMBL" id="WKW13770.1"/>
    </source>
</evidence>
<feature type="transmembrane region" description="Helical" evidence="10">
    <location>
        <begin position="336"/>
        <end position="361"/>
    </location>
</feature>
<dbReference type="PANTHER" id="PTHR43298">
    <property type="entry name" value="MULTIDRUG RESISTANCE PROTEIN NORM-RELATED"/>
    <property type="match status" value="1"/>
</dbReference>
<feature type="transmembrane region" description="Helical" evidence="10">
    <location>
        <begin position="57"/>
        <end position="78"/>
    </location>
</feature>
<proteinExistence type="predicted"/>
<dbReference type="NCBIfam" id="TIGR00797">
    <property type="entry name" value="matE"/>
    <property type="match status" value="1"/>
</dbReference>
<evidence type="ECO:0000256" key="6">
    <source>
        <dbReference type="ARBA" id="ARBA00022989"/>
    </source>
</evidence>
<keyword evidence="2" id="KW-0813">Transport</keyword>
<dbReference type="RefSeq" id="WP_367886571.1">
    <property type="nucleotide sequence ID" value="NZ_CP130612.1"/>
</dbReference>
<feature type="transmembrane region" description="Helical" evidence="10">
    <location>
        <begin position="404"/>
        <end position="425"/>
    </location>
</feature>
<evidence type="ECO:0000313" key="11">
    <source>
        <dbReference type="EMBL" id="WKW10861.1"/>
    </source>
</evidence>
<dbReference type="AlphaFoldDB" id="A0AA49Q764"/>
<feature type="transmembrane region" description="Helical" evidence="10">
    <location>
        <begin position="143"/>
        <end position="164"/>
    </location>
</feature>
<dbReference type="CDD" id="cd13137">
    <property type="entry name" value="MATE_NorM_like"/>
    <property type="match status" value="1"/>
</dbReference>
<feature type="transmembrane region" description="Helical" evidence="10">
    <location>
        <begin position="207"/>
        <end position="232"/>
    </location>
</feature>
<reference evidence="12" key="1">
    <citation type="submission" date="2023-07" db="EMBL/GenBank/DDBJ databases">
        <authorList>
            <person name="Haufschild T."/>
            <person name="Kallscheuer N."/>
            <person name="Hammer J."/>
            <person name="Kohn T."/>
            <person name="Kabuu M."/>
            <person name="Jogler M."/>
            <person name="Wohfarth N."/>
            <person name="Heuer A."/>
            <person name="Rohde M."/>
            <person name="van Teeseling M.C.F."/>
            <person name="Jogler C."/>
        </authorList>
    </citation>
    <scope>NUCLEOTIDE SEQUENCE</scope>
    <source>
        <strain evidence="11">Strain 138</strain>
        <strain evidence="12">Strain 318</strain>
    </source>
</reference>
<dbReference type="GO" id="GO:0006811">
    <property type="term" value="P:monoatomic ion transport"/>
    <property type="evidence" value="ECO:0007669"/>
    <property type="project" value="UniProtKB-KW"/>
</dbReference>
<dbReference type="GO" id="GO:0015297">
    <property type="term" value="F:antiporter activity"/>
    <property type="evidence" value="ECO:0007669"/>
    <property type="project" value="UniProtKB-KW"/>
</dbReference>
<gene>
    <name evidence="11" type="ORF">Strain138_000093</name>
    <name evidence="12" type="ORF">Strain318_000093</name>
</gene>
<keyword evidence="4" id="KW-1003">Cell membrane</keyword>
<evidence type="ECO:0000256" key="7">
    <source>
        <dbReference type="ARBA" id="ARBA00023065"/>
    </source>
</evidence>
<keyword evidence="7" id="KW-0406">Ion transport</keyword>
<evidence type="ECO:0000256" key="4">
    <source>
        <dbReference type="ARBA" id="ARBA00022475"/>
    </source>
</evidence>
<keyword evidence="8 10" id="KW-0472">Membrane</keyword>
<feature type="transmembrane region" description="Helical" evidence="10">
    <location>
        <begin position="176"/>
        <end position="195"/>
    </location>
</feature>
<dbReference type="InterPro" id="IPR002528">
    <property type="entry name" value="MATE_fam"/>
</dbReference>